<keyword evidence="9" id="KW-1185">Reference proteome</keyword>
<evidence type="ECO:0000256" key="3">
    <source>
        <dbReference type="ARBA" id="ARBA00022692"/>
    </source>
</evidence>
<sequence length="586" mass="65174">MILELADWLIIVSFLLLTLGIGIYYTKKASGSTEDFFLGGRNLPWWVAGTSMVATTFAADTPLLVTELVVKNGISGNWIWWNGLIGGMLTTFLFAKLWRKAKVITDLEFIELRYSGKVAEFLRGFRAVYLGLFFNAVIIAWVNFALAALLHVFFDIPEEQTIFYVAAAMVIVVIYSSLSGLLGVAITDVVQFVLAMTGCIVLTYLVLDSPKIGGVAGLVEKLPANTLNFFPQIGGSTGAGLMQNGVQMLTISLATFFAYVGIQWWASWYPGAEPGGGGYVVQRMMSAKDEEHAFKATLFFQLAHYGLRPWVWILVALSAIILYPNPAEGKEGLGYVMAMKEFLPAGWRGLLLVAFFAAYMSTISTQLNWGASYLINDLYQRFYKPKASSKELVTVSRIATLVIMLVGLFASTQVTSLKDAFEFLIEAGAGLGAVLILRWYWWRINVFSELAATIAPIIGVLLNRTILHLESPYSLFFILGFTTISWVLITFLTQPTDKKTLQKFYKRVKPQGSWKPIRISLNLPKPKNQLPYMIAAWFVGIALGYSFLFGIGYIIFSKWTSFGVAFMVFLGSILAINWLVKKIAEK</sequence>
<feature type="transmembrane region" description="Helical" evidence="7">
    <location>
        <begin position="189"/>
        <end position="207"/>
    </location>
</feature>
<feature type="transmembrane region" description="Helical" evidence="7">
    <location>
        <begin position="162"/>
        <end position="182"/>
    </location>
</feature>
<feature type="transmembrane region" description="Helical" evidence="7">
    <location>
        <begin position="246"/>
        <end position="266"/>
    </location>
</feature>
<keyword evidence="5 7" id="KW-0472">Membrane</keyword>
<organism evidence="8 9">
    <name type="scientific">Bernardetia litoralis (strain ATCC 23117 / DSM 6794 / NBRC 15988 / NCIMB 1366 / Fx l1 / Sio-4)</name>
    <name type="common">Flexibacter litoralis</name>
    <dbReference type="NCBI Taxonomy" id="880071"/>
    <lineage>
        <taxon>Bacteria</taxon>
        <taxon>Pseudomonadati</taxon>
        <taxon>Bacteroidota</taxon>
        <taxon>Cytophagia</taxon>
        <taxon>Cytophagales</taxon>
        <taxon>Bernardetiaceae</taxon>
        <taxon>Bernardetia</taxon>
    </lineage>
</organism>
<evidence type="ECO:0000256" key="2">
    <source>
        <dbReference type="ARBA" id="ARBA00006434"/>
    </source>
</evidence>
<feature type="transmembrane region" description="Helical" evidence="7">
    <location>
        <begin position="78"/>
        <end position="98"/>
    </location>
</feature>
<dbReference type="PATRIC" id="fig|880071.3.peg.864"/>
<evidence type="ECO:0000256" key="6">
    <source>
        <dbReference type="RuleBase" id="RU362091"/>
    </source>
</evidence>
<dbReference type="Pfam" id="PF00474">
    <property type="entry name" value="SSF"/>
    <property type="match status" value="1"/>
</dbReference>
<dbReference type="HOGENOM" id="CLU_019510_0_0_10"/>
<gene>
    <name evidence="8" type="ordered locus">Fleli_0886</name>
</gene>
<keyword evidence="3 7" id="KW-0812">Transmembrane</keyword>
<feature type="transmembrane region" description="Helical" evidence="7">
    <location>
        <begin position="534"/>
        <end position="556"/>
    </location>
</feature>
<dbReference type="GO" id="GO:0005886">
    <property type="term" value="C:plasma membrane"/>
    <property type="evidence" value="ECO:0007669"/>
    <property type="project" value="TreeGrafter"/>
</dbReference>
<comment type="subcellular location">
    <subcellularLocation>
        <location evidence="1">Membrane</location>
        <topology evidence="1">Multi-pass membrane protein</topology>
    </subcellularLocation>
</comment>
<dbReference type="InterPro" id="IPR038377">
    <property type="entry name" value="Na/Glc_symporter_sf"/>
</dbReference>
<dbReference type="PANTHER" id="PTHR11819:SF77">
    <property type="entry name" value="SODIUM_GLUCOSE COTRANSPORT PROTEIN"/>
    <property type="match status" value="1"/>
</dbReference>
<comment type="similarity">
    <text evidence="2 6">Belongs to the sodium:solute symporter (SSF) (TC 2.A.21) family.</text>
</comment>
<dbReference type="CDD" id="cd11477">
    <property type="entry name" value="SLC5sbd_u1"/>
    <property type="match status" value="1"/>
</dbReference>
<reference evidence="9" key="1">
    <citation type="submission" date="2012-06" db="EMBL/GenBank/DDBJ databases">
        <title>The complete genome of Flexibacter litoralis DSM 6794.</title>
        <authorList>
            <person name="Lucas S."/>
            <person name="Copeland A."/>
            <person name="Lapidus A."/>
            <person name="Glavina del Rio T."/>
            <person name="Dalin E."/>
            <person name="Tice H."/>
            <person name="Bruce D."/>
            <person name="Goodwin L."/>
            <person name="Pitluck S."/>
            <person name="Peters L."/>
            <person name="Ovchinnikova G."/>
            <person name="Lu M."/>
            <person name="Kyrpides N."/>
            <person name="Mavromatis K."/>
            <person name="Ivanova N."/>
            <person name="Brettin T."/>
            <person name="Detter J.C."/>
            <person name="Han C."/>
            <person name="Larimer F."/>
            <person name="Land M."/>
            <person name="Hauser L."/>
            <person name="Markowitz V."/>
            <person name="Cheng J.-F."/>
            <person name="Hugenholtz P."/>
            <person name="Woyke T."/>
            <person name="Wu D."/>
            <person name="Spring S."/>
            <person name="Lang E."/>
            <person name="Kopitz M."/>
            <person name="Brambilla E."/>
            <person name="Klenk H.-P."/>
            <person name="Eisen J.A."/>
        </authorList>
    </citation>
    <scope>NUCLEOTIDE SEQUENCE [LARGE SCALE GENOMIC DNA]</scope>
    <source>
        <strain evidence="9">ATCC 23117 / DSM 6794 / NBRC 15988 / NCIMB 1366 / Sio-4</strain>
    </source>
</reference>
<evidence type="ECO:0000256" key="5">
    <source>
        <dbReference type="ARBA" id="ARBA00023136"/>
    </source>
</evidence>
<dbReference type="EMBL" id="CP003345">
    <property type="protein sequence ID" value="AFM03342.1"/>
    <property type="molecule type" value="Genomic_DNA"/>
</dbReference>
<feature type="transmembrane region" description="Helical" evidence="7">
    <location>
        <begin position="45"/>
        <end position="66"/>
    </location>
</feature>
<evidence type="ECO:0000256" key="4">
    <source>
        <dbReference type="ARBA" id="ARBA00022989"/>
    </source>
</evidence>
<feature type="transmembrane region" description="Helical" evidence="7">
    <location>
        <begin position="305"/>
        <end position="325"/>
    </location>
</feature>
<feature type="transmembrane region" description="Helical" evidence="7">
    <location>
        <begin position="473"/>
        <end position="493"/>
    </location>
</feature>
<name>I4AHA7_BERLS</name>
<accession>I4AHA7</accession>
<dbReference type="Gene3D" id="1.20.1730.10">
    <property type="entry name" value="Sodium/glucose cotransporter"/>
    <property type="match status" value="1"/>
</dbReference>
<dbReference type="OrthoDB" id="9761931at2"/>
<dbReference type="AlphaFoldDB" id="I4AHA7"/>
<feature type="transmembrane region" description="Helical" evidence="7">
    <location>
        <begin position="345"/>
        <end position="371"/>
    </location>
</feature>
<feature type="transmembrane region" description="Helical" evidence="7">
    <location>
        <begin position="6"/>
        <end position="25"/>
    </location>
</feature>
<dbReference type="PROSITE" id="PS50283">
    <property type="entry name" value="NA_SOLUT_SYMP_3"/>
    <property type="match status" value="1"/>
</dbReference>
<protein>
    <submittedName>
        <fullName evidence="8">Na+/proline symporter</fullName>
    </submittedName>
</protein>
<dbReference type="GO" id="GO:0005412">
    <property type="term" value="F:D-glucose:sodium symporter activity"/>
    <property type="evidence" value="ECO:0007669"/>
    <property type="project" value="TreeGrafter"/>
</dbReference>
<dbReference type="InterPro" id="IPR001734">
    <property type="entry name" value="Na/solute_symporter"/>
</dbReference>
<dbReference type="STRING" id="880071.Fleli_0886"/>
<evidence type="ECO:0000313" key="9">
    <source>
        <dbReference type="Proteomes" id="UP000006054"/>
    </source>
</evidence>
<dbReference type="PANTHER" id="PTHR11819">
    <property type="entry name" value="SOLUTE CARRIER FAMILY 5"/>
    <property type="match status" value="1"/>
</dbReference>
<feature type="transmembrane region" description="Helical" evidence="7">
    <location>
        <begin position="450"/>
        <end position="467"/>
    </location>
</feature>
<proteinExistence type="inferred from homology"/>
<feature type="transmembrane region" description="Helical" evidence="7">
    <location>
        <begin position="127"/>
        <end position="150"/>
    </location>
</feature>
<evidence type="ECO:0000313" key="8">
    <source>
        <dbReference type="EMBL" id="AFM03342.1"/>
    </source>
</evidence>
<dbReference type="KEGG" id="fli:Fleli_0886"/>
<evidence type="ECO:0000256" key="7">
    <source>
        <dbReference type="SAM" id="Phobius"/>
    </source>
</evidence>
<feature type="transmembrane region" description="Helical" evidence="7">
    <location>
        <begin position="423"/>
        <end position="441"/>
    </location>
</feature>
<dbReference type="Proteomes" id="UP000006054">
    <property type="component" value="Chromosome"/>
</dbReference>
<keyword evidence="4 7" id="KW-1133">Transmembrane helix</keyword>
<dbReference type="RefSeq" id="WP_014796800.1">
    <property type="nucleotide sequence ID" value="NC_018018.1"/>
</dbReference>
<evidence type="ECO:0000256" key="1">
    <source>
        <dbReference type="ARBA" id="ARBA00004141"/>
    </source>
</evidence>
<dbReference type="eggNOG" id="COG0591">
    <property type="taxonomic scope" value="Bacteria"/>
</dbReference>
<feature type="transmembrane region" description="Helical" evidence="7">
    <location>
        <begin position="392"/>
        <end position="411"/>
    </location>
</feature>
<feature type="transmembrane region" description="Helical" evidence="7">
    <location>
        <begin position="562"/>
        <end position="580"/>
    </location>
</feature>